<dbReference type="PATRIC" id="fig|1166018.3.peg.2318"/>
<feature type="transmembrane region" description="Helical" evidence="1">
    <location>
        <begin position="152"/>
        <end position="174"/>
    </location>
</feature>
<feature type="transmembrane region" description="Helical" evidence="1">
    <location>
        <begin position="40"/>
        <end position="64"/>
    </location>
</feature>
<dbReference type="HOGENOM" id="CLU_127575_0_0_10"/>
<accession>I0KGT9</accession>
<evidence type="ECO:0000313" key="2">
    <source>
        <dbReference type="EMBL" id="CCH03342.1"/>
    </source>
</evidence>
<sequence>MSAQRGRHRSCLSVQTSRGFVSYKETTIYDRFHLIMKLTIAKYISVALASMLKFIGGPLAGLALKLPWFETALCTLAGMMISVFLVVFAGTALNQIMQRYRRVTPRRFTRRTRLAVRIWKRAGLAGIALLTPLLLTPIGGTVLAVSFRVPPVRILLAMLASGSFWGVVLTLITYQLPGLFR</sequence>
<evidence type="ECO:0008006" key="4">
    <source>
        <dbReference type="Google" id="ProtNLM"/>
    </source>
</evidence>
<dbReference type="EMBL" id="HE796683">
    <property type="protein sequence ID" value="CCH03342.1"/>
    <property type="molecule type" value="Genomic_DNA"/>
</dbReference>
<feature type="transmembrane region" description="Helical" evidence="1">
    <location>
        <begin position="76"/>
        <end position="97"/>
    </location>
</feature>
<protein>
    <recommendedName>
        <fullName evidence="4">Small multi-drug export protein</fullName>
    </recommendedName>
</protein>
<name>I0KGT9_9BACT</name>
<organism evidence="2 3">
    <name type="scientific">Fibrella aestuarina BUZ 2</name>
    <dbReference type="NCBI Taxonomy" id="1166018"/>
    <lineage>
        <taxon>Bacteria</taxon>
        <taxon>Pseudomonadati</taxon>
        <taxon>Bacteroidota</taxon>
        <taxon>Cytophagia</taxon>
        <taxon>Cytophagales</taxon>
        <taxon>Spirosomataceae</taxon>
        <taxon>Fibrella</taxon>
    </lineage>
</organism>
<reference evidence="2 3" key="1">
    <citation type="journal article" date="2012" name="J. Bacteriol.">
        <title>Genome Sequence of Fibrella aestuarina BUZ 2T, a Filamentous Marine Bacterium.</title>
        <authorList>
            <person name="Filippini M."/>
            <person name="Qi W."/>
            <person name="Blom J."/>
            <person name="Goesmann A."/>
            <person name="Smits T.H."/>
            <person name="Bagheri H.C."/>
        </authorList>
    </citation>
    <scope>NUCLEOTIDE SEQUENCE [LARGE SCALE GENOMIC DNA]</scope>
    <source>
        <strain evidence="3">BUZ 2T</strain>
    </source>
</reference>
<keyword evidence="1" id="KW-0812">Transmembrane</keyword>
<keyword evidence="1" id="KW-0472">Membrane</keyword>
<evidence type="ECO:0000256" key="1">
    <source>
        <dbReference type="SAM" id="Phobius"/>
    </source>
</evidence>
<dbReference type="AlphaFoldDB" id="I0KGT9"/>
<dbReference type="eggNOG" id="ENOG5033075">
    <property type="taxonomic scope" value="Bacteria"/>
</dbReference>
<feature type="transmembrane region" description="Helical" evidence="1">
    <location>
        <begin position="118"/>
        <end position="140"/>
    </location>
</feature>
<dbReference type="KEGG" id="fae:FAES_5343"/>
<dbReference type="STRING" id="1166018.FAES_5343"/>
<gene>
    <name evidence="2" type="ORF">FAES_5343</name>
</gene>
<proteinExistence type="predicted"/>
<keyword evidence="1" id="KW-1133">Transmembrane helix</keyword>
<keyword evidence="3" id="KW-1185">Reference proteome</keyword>
<evidence type="ECO:0000313" key="3">
    <source>
        <dbReference type="Proteomes" id="UP000011058"/>
    </source>
</evidence>
<dbReference type="Proteomes" id="UP000011058">
    <property type="component" value="Chromosome"/>
</dbReference>